<comment type="caution">
    <text evidence="1">The sequence shown here is derived from an EMBL/GenBank/DDBJ whole genome shotgun (WGS) entry which is preliminary data.</text>
</comment>
<dbReference type="RefSeq" id="WP_034728979.1">
    <property type="nucleotide sequence ID" value="NZ_JPIN01000001.1"/>
</dbReference>
<accession>A0A094JAD8</accession>
<gene>
    <name evidence="1" type="ORF">IDAT_00145</name>
</gene>
<name>A0A094JAD8_9GAMM</name>
<dbReference type="EMBL" id="JPIN01000001">
    <property type="protein sequence ID" value="KFZ29556.1"/>
    <property type="molecule type" value="Genomic_DNA"/>
</dbReference>
<evidence type="ECO:0000313" key="1">
    <source>
        <dbReference type="EMBL" id="KFZ29556.1"/>
    </source>
</evidence>
<keyword evidence="2" id="KW-1185">Reference proteome</keyword>
<proteinExistence type="predicted"/>
<evidence type="ECO:0008006" key="3">
    <source>
        <dbReference type="Google" id="ProtNLM"/>
    </source>
</evidence>
<dbReference type="AlphaFoldDB" id="A0A094JAD8"/>
<dbReference type="STRING" id="1517416.IDAT_00145"/>
<dbReference type="OrthoDB" id="6239971at2"/>
<reference evidence="1 2" key="1">
    <citation type="submission" date="2014-06" db="EMBL/GenBank/DDBJ databases">
        <title>Draft genome sequence of Idiomarina sp. MCCC 1A10513.</title>
        <authorList>
            <person name="Du J."/>
            <person name="Lai Q."/>
            <person name="Shao Z."/>
        </authorList>
    </citation>
    <scope>NUCLEOTIDE SEQUENCE [LARGE SCALE GENOMIC DNA]</scope>
    <source>
        <strain evidence="1 2">MCCC 1A10513</strain>
    </source>
</reference>
<protein>
    <recommendedName>
        <fullName evidence="3">Adhesin domain-containing protein</fullName>
    </recommendedName>
</protein>
<dbReference type="Proteomes" id="UP000053718">
    <property type="component" value="Unassembled WGS sequence"/>
</dbReference>
<evidence type="ECO:0000313" key="2">
    <source>
        <dbReference type="Proteomes" id="UP000053718"/>
    </source>
</evidence>
<organism evidence="1 2">
    <name type="scientific">Pseudidiomarina atlantica</name>
    <dbReference type="NCBI Taxonomy" id="1517416"/>
    <lineage>
        <taxon>Bacteria</taxon>
        <taxon>Pseudomonadati</taxon>
        <taxon>Pseudomonadota</taxon>
        <taxon>Gammaproteobacteria</taxon>
        <taxon>Alteromonadales</taxon>
        <taxon>Idiomarinaceae</taxon>
        <taxon>Pseudidiomarina</taxon>
    </lineage>
</organism>
<sequence length="214" mass="22812">MTRQQSVWFSAIFLIAMVTAVSVPFASVANAQERKFEASYTASSATELSVESGVGSVELIRYSGDTIEVEMVAEEAETSFFSDANLDAVELRAEQNGNRLDLVVPEQDNVKLTWRIKMPQVASVTIDLGIGEVIGEMDAADLDVDIGIGELDVILVGEVADVKADVGIGDVNIEGAMKQQKERAFISASGNAEGRGQARVNVDVGIGEANITIQ</sequence>
<dbReference type="eggNOG" id="ENOG50306RB">
    <property type="taxonomic scope" value="Bacteria"/>
</dbReference>